<evidence type="ECO:0000256" key="4">
    <source>
        <dbReference type="ARBA" id="ARBA00022807"/>
    </source>
</evidence>
<dbReference type="GO" id="GO:0016929">
    <property type="term" value="F:deSUMOylase activity"/>
    <property type="evidence" value="ECO:0007669"/>
    <property type="project" value="TreeGrafter"/>
</dbReference>
<evidence type="ECO:0000313" key="7">
    <source>
        <dbReference type="EMBL" id="KAK8781253.1"/>
    </source>
</evidence>
<evidence type="ECO:0000256" key="3">
    <source>
        <dbReference type="ARBA" id="ARBA00022801"/>
    </source>
</evidence>
<feature type="region of interest" description="Disordered" evidence="5">
    <location>
        <begin position="64"/>
        <end position="105"/>
    </location>
</feature>
<keyword evidence="3" id="KW-0378">Hydrolase</keyword>
<dbReference type="GO" id="GO:0080090">
    <property type="term" value="P:regulation of primary metabolic process"/>
    <property type="evidence" value="ECO:0007669"/>
    <property type="project" value="UniProtKB-ARBA"/>
</dbReference>
<feature type="region of interest" description="Disordered" evidence="5">
    <location>
        <begin position="193"/>
        <end position="235"/>
    </location>
</feature>
<accession>A0AAQ4F3A7</accession>
<dbReference type="Proteomes" id="UP001321473">
    <property type="component" value="Unassembled WGS sequence"/>
</dbReference>
<dbReference type="InterPro" id="IPR038765">
    <property type="entry name" value="Papain-like_cys_pep_sf"/>
</dbReference>
<dbReference type="PROSITE" id="PS50600">
    <property type="entry name" value="ULP_PROTEASE"/>
    <property type="match status" value="1"/>
</dbReference>
<keyword evidence="2" id="KW-0645">Protease</keyword>
<dbReference type="Gene3D" id="3.40.395.10">
    <property type="entry name" value="Adenoviral Proteinase, Chain A"/>
    <property type="match status" value="1"/>
</dbReference>
<dbReference type="SUPFAM" id="SSF54001">
    <property type="entry name" value="Cysteine proteinases"/>
    <property type="match status" value="1"/>
</dbReference>
<comment type="similarity">
    <text evidence="1">Belongs to the peptidase C48 family.</text>
</comment>
<protein>
    <recommendedName>
        <fullName evidence="6">Ubiquitin-like protease family profile domain-containing protein</fullName>
    </recommendedName>
</protein>
<dbReference type="PANTHER" id="PTHR12606:SF141">
    <property type="entry name" value="GH15225P-RELATED"/>
    <property type="match status" value="1"/>
</dbReference>
<feature type="compositionally biased region" description="Low complexity" evidence="5">
    <location>
        <begin position="200"/>
        <end position="215"/>
    </location>
</feature>
<evidence type="ECO:0000313" key="8">
    <source>
        <dbReference type="Proteomes" id="UP001321473"/>
    </source>
</evidence>
<evidence type="ECO:0000256" key="5">
    <source>
        <dbReference type="SAM" id="MobiDB-lite"/>
    </source>
</evidence>
<dbReference type="InterPro" id="IPR003653">
    <property type="entry name" value="Peptidase_C48_C"/>
</dbReference>
<feature type="compositionally biased region" description="Basic and acidic residues" evidence="5">
    <location>
        <begin position="345"/>
        <end position="356"/>
    </location>
</feature>
<reference evidence="7 8" key="1">
    <citation type="journal article" date="2023" name="Arcadia Sci">
        <title>De novo assembly of a long-read Amblyomma americanum tick genome.</title>
        <authorList>
            <person name="Chou S."/>
            <person name="Poskanzer K.E."/>
            <person name="Rollins M."/>
            <person name="Thuy-Boun P.S."/>
        </authorList>
    </citation>
    <scope>NUCLEOTIDE SEQUENCE [LARGE SCALE GENOMIC DNA]</scope>
    <source>
        <strain evidence="7">F_SG_1</strain>
        <tissue evidence="7">Salivary glands</tissue>
    </source>
</reference>
<comment type="caution">
    <text evidence="7">The sequence shown here is derived from an EMBL/GenBank/DDBJ whole genome shotgun (WGS) entry which is preliminary data.</text>
</comment>
<feature type="region of interest" description="Disordered" evidence="5">
    <location>
        <begin position="270"/>
        <end position="314"/>
    </location>
</feature>
<dbReference type="Pfam" id="PF02902">
    <property type="entry name" value="Peptidase_C48"/>
    <property type="match status" value="1"/>
</dbReference>
<dbReference type="FunFam" id="3.40.395.10:FF:000001">
    <property type="entry name" value="Sentrin-specific protease 1"/>
    <property type="match status" value="1"/>
</dbReference>
<dbReference type="GO" id="GO:0060255">
    <property type="term" value="P:regulation of macromolecule metabolic process"/>
    <property type="evidence" value="ECO:0007669"/>
    <property type="project" value="UniProtKB-ARBA"/>
</dbReference>
<sequence>MDGEDDDDDDVIVVAHNSRKHFRSDETRVPSAGRSENRDSWLRWAFRKPMQNFFISQAVRCLSPTATEPSQRPALPRARPPREQTTFWPLERSRESRSSGHASRASLLSGVERGGPVKNHNDHDLPVQECVCAVKPKESPIRSPGHKSTSSTGGKTALSMRNGGRCFTSTPNSCMRLQEKREYQLLLRQRCTAPYPQPNPRSRNSPSSSLSATGSTEAKSQWLAPAQPSPDTTAALETPRRDVPAFSPLFVNSASLTKRSVPLRQPARLLQSVRPTSSKPSSVAVSVAPNAPASRNSSSSTSSPSRAASPEIPQLPTSHFFSPVWMKDLKERLAQIDQSAQARIFSKEQNREDKKARPMPVTKEPPVKEIPSEVAKKEVLPELTPEMEAAVDDALKRAPADDVLARGFRLTVTRKDMETLAGLNWLNDEVINFYMNMLMERSRLQATLPSVYAFNTFFYPKLRTSGFSAVKRWTRRIDIFAHDLILVPIHLGMHWCLAVVDFRHSTIRYYDSMGGKNDECLKALRDYLLEESRDKRQKELDLSSWTCEAVKDIPHQMNGSDCGMFALKYAEYITRDAKITFNQRNMPYFRRRMVYEILTKKLL</sequence>
<keyword evidence="8" id="KW-1185">Reference proteome</keyword>
<feature type="domain" description="Ubiquitin-like protease family profile" evidence="6">
    <location>
        <begin position="410"/>
        <end position="573"/>
    </location>
</feature>
<feature type="region of interest" description="Disordered" evidence="5">
    <location>
        <begin position="137"/>
        <end position="167"/>
    </location>
</feature>
<evidence type="ECO:0000256" key="2">
    <source>
        <dbReference type="ARBA" id="ARBA00022670"/>
    </source>
</evidence>
<name>A0AAQ4F3A7_AMBAM</name>
<organism evidence="7 8">
    <name type="scientific">Amblyomma americanum</name>
    <name type="common">Lone star tick</name>
    <dbReference type="NCBI Taxonomy" id="6943"/>
    <lineage>
        <taxon>Eukaryota</taxon>
        <taxon>Metazoa</taxon>
        <taxon>Ecdysozoa</taxon>
        <taxon>Arthropoda</taxon>
        <taxon>Chelicerata</taxon>
        <taxon>Arachnida</taxon>
        <taxon>Acari</taxon>
        <taxon>Parasitiformes</taxon>
        <taxon>Ixodida</taxon>
        <taxon>Ixodoidea</taxon>
        <taxon>Ixodidae</taxon>
        <taxon>Amblyomminae</taxon>
        <taxon>Amblyomma</taxon>
    </lineage>
</organism>
<dbReference type="GO" id="GO:0005634">
    <property type="term" value="C:nucleus"/>
    <property type="evidence" value="ECO:0007669"/>
    <property type="project" value="TreeGrafter"/>
</dbReference>
<gene>
    <name evidence="7" type="ORF">V5799_017402</name>
</gene>
<evidence type="ECO:0000256" key="1">
    <source>
        <dbReference type="ARBA" id="ARBA00005234"/>
    </source>
</evidence>
<dbReference type="GO" id="GO:0016926">
    <property type="term" value="P:protein desumoylation"/>
    <property type="evidence" value="ECO:0007669"/>
    <property type="project" value="TreeGrafter"/>
</dbReference>
<dbReference type="AlphaFoldDB" id="A0AAQ4F3A7"/>
<feature type="compositionally biased region" description="Low complexity" evidence="5">
    <location>
        <begin position="277"/>
        <end position="310"/>
    </location>
</feature>
<dbReference type="PANTHER" id="PTHR12606">
    <property type="entry name" value="SENTRIN/SUMO-SPECIFIC PROTEASE"/>
    <property type="match status" value="1"/>
</dbReference>
<evidence type="ECO:0000259" key="6">
    <source>
        <dbReference type="PROSITE" id="PS50600"/>
    </source>
</evidence>
<dbReference type="EMBL" id="JARKHS020007842">
    <property type="protein sequence ID" value="KAK8781253.1"/>
    <property type="molecule type" value="Genomic_DNA"/>
</dbReference>
<dbReference type="GO" id="GO:0006508">
    <property type="term" value="P:proteolysis"/>
    <property type="evidence" value="ECO:0007669"/>
    <property type="project" value="UniProtKB-KW"/>
</dbReference>
<keyword evidence="4" id="KW-0788">Thiol protease</keyword>
<proteinExistence type="inferred from homology"/>
<feature type="region of interest" description="Disordered" evidence="5">
    <location>
        <begin position="345"/>
        <end position="368"/>
    </location>
</feature>